<dbReference type="OrthoDB" id="8235791at2759"/>
<evidence type="ECO:0000259" key="1">
    <source>
        <dbReference type="Pfam" id="PF01617"/>
    </source>
</evidence>
<evidence type="ECO:0000313" key="2">
    <source>
        <dbReference type="EMBL" id="VVC42857.1"/>
    </source>
</evidence>
<dbReference type="AlphaFoldDB" id="A0A5E4NDB2"/>
<organism evidence="2 3">
    <name type="scientific">Cinara cedri</name>
    <dbReference type="NCBI Taxonomy" id="506608"/>
    <lineage>
        <taxon>Eukaryota</taxon>
        <taxon>Metazoa</taxon>
        <taxon>Ecdysozoa</taxon>
        <taxon>Arthropoda</taxon>
        <taxon>Hexapoda</taxon>
        <taxon>Insecta</taxon>
        <taxon>Pterygota</taxon>
        <taxon>Neoptera</taxon>
        <taxon>Paraneoptera</taxon>
        <taxon>Hemiptera</taxon>
        <taxon>Sternorrhyncha</taxon>
        <taxon>Aphidomorpha</taxon>
        <taxon>Aphidoidea</taxon>
        <taxon>Aphididae</taxon>
        <taxon>Lachninae</taxon>
        <taxon>Cinara</taxon>
    </lineage>
</organism>
<protein>
    <submittedName>
        <fullName evidence="2">Outer membrane protein/outer membrane enzyme PagP, beta-barrel,Surface antigen msp4</fullName>
    </submittedName>
</protein>
<keyword evidence="3" id="KW-1185">Reference proteome</keyword>
<dbReference type="InterPro" id="IPR011250">
    <property type="entry name" value="OMP/PagP_B-barrel"/>
</dbReference>
<proteinExistence type="predicted"/>
<dbReference type="Gene3D" id="2.40.160.20">
    <property type="match status" value="1"/>
</dbReference>
<dbReference type="EMBL" id="CABPRJ010002022">
    <property type="protein sequence ID" value="VVC42857.1"/>
    <property type="molecule type" value="Genomic_DNA"/>
</dbReference>
<reference evidence="2 3" key="1">
    <citation type="submission" date="2019-08" db="EMBL/GenBank/DDBJ databases">
        <authorList>
            <person name="Alioto T."/>
            <person name="Alioto T."/>
            <person name="Gomez Garrido J."/>
        </authorList>
    </citation>
    <scope>NUCLEOTIDE SEQUENCE [LARGE SCALE GENOMIC DNA]</scope>
</reference>
<sequence length="264" mass="29907">MNLVDYNPNYHSVLSANVAIGYQGESLGKGELELRSSQIKVDNVGLMEGPIFISFKLKGQQEQMKRTELNNDRIESKSIMANVYYQQDNGFFSFYPYVGVGLGVTQTKMFGEESVDSAYQLKVGLSHQFKGYNMTTHFKFLKAGDNGSFVNANKGDTIARIQYNDSTKHQYTLDLTEGKINQLKYAMLDDHGNVIGTEKTFILPKFLLNKLNDTFAWKTDLSNYTKTDGSNMTDDIQNKLMSHHTAQVFDFLSSLETEYNAMHL</sequence>
<feature type="domain" description="Msp4/OMP-like" evidence="1">
    <location>
        <begin position="14"/>
        <end position="130"/>
    </location>
</feature>
<dbReference type="InterPro" id="IPR002566">
    <property type="entry name" value="Msp4_OMP-like"/>
</dbReference>
<dbReference type="SUPFAM" id="SSF56925">
    <property type="entry name" value="OMPA-like"/>
    <property type="match status" value="1"/>
</dbReference>
<name>A0A5E4NDB2_9HEMI</name>
<evidence type="ECO:0000313" key="3">
    <source>
        <dbReference type="Proteomes" id="UP000325440"/>
    </source>
</evidence>
<dbReference type="Proteomes" id="UP000325440">
    <property type="component" value="Unassembled WGS sequence"/>
</dbReference>
<dbReference type="Pfam" id="PF01617">
    <property type="entry name" value="Surface_Ag_2"/>
    <property type="match status" value="1"/>
</dbReference>
<accession>A0A5E4NDB2</accession>
<gene>
    <name evidence="2" type="ORF">CINCED_3A012154</name>
</gene>